<dbReference type="SMART" id="SM00360">
    <property type="entry name" value="RRM"/>
    <property type="match status" value="2"/>
</dbReference>
<proteinExistence type="predicted"/>
<gene>
    <name evidence="7" type="ORF">GNI_164830</name>
</gene>
<dbReference type="GO" id="GO:0003723">
    <property type="term" value="F:RNA binding"/>
    <property type="evidence" value="ECO:0007669"/>
    <property type="project" value="UniProtKB-UniRule"/>
</dbReference>
<evidence type="ECO:0000256" key="1">
    <source>
        <dbReference type="ARBA" id="ARBA00022664"/>
    </source>
</evidence>
<comment type="caution">
    <text evidence="7">The sequence shown here is derived from an EMBL/GenBank/DDBJ whole genome shotgun (WGS) entry which is preliminary data.</text>
</comment>
<dbReference type="CDD" id="cd12231">
    <property type="entry name" value="RRM2_U2AF65"/>
    <property type="match status" value="1"/>
</dbReference>
<dbReference type="OrthoDB" id="10266058at2759"/>
<dbReference type="GO" id="GO:0008380">
    <property type="term" value="P:RNA splicing"/>
    <property type="evidence" value="ECO:0007669"/>
    <property type="project" value="UniProtKB-KW"/>
</dbReference>
<evidence type="ECO:0000313" key="7">
    <source>
        <dbReference type="EMBL" id="EZG43607.1"/>
    </source>
</evidence>
<dbReference type="EMBL" id="AFNH02001229">
    <property type="protein sequence ID" value="EZG43607.1"/>
    <property type="molecule type" value="Genomic_DNA"/>
</dbReference>
<feature type="domain" description="RRM" evidence="6">
    <location>
        <begin position="165"/>
        <end position="243"/>
    </location>
</feature>
<dbReference type="PANTHER" id="PTHR23139">
    <property type="entry name" value="RNA-BINDING PROTEIN"/>
    <property type="match status" value="1"/>
</dbReference>
<feature type="region of interest" description="Disordered" evidence="5">
    <location>
        <begin position="242"/>
        <end position="281"/>
    </location>
</feature>
<evidence type="ECO:0000256" key="3">
    <source>
        <dbReference type="ARBA" id="ARBA00023187"/>
    </source>
</evidence>
<keyword evidence="1" id="KW-0507">mRNA processing</keyword>
<dbReference type="AlphaFoldDB" id="A0A023AY70"/>
<protein>
    <submittedName>
        <fullName evidence="7">RNA recognition motif protein</fullName>
    </submittedName>
</protein>
<name>A0A023AY70_GRENI</name>
<evidence type="ECO:0000256" key="5">
    <source>
        <dbReference type="SAM" id="MobiDB-lite"/>
    </source>
</evidence>
<keyword evidence="3" id="KW-0508">mRNA splicing</keyword>
<dbReference type="PROSITE" id="PS50102">
    <property type="entry name" value="RRM"/>
    <property type="match status" value="2"/>
</dbReference>
<dbReference type="Pfam" id="PF00076">
    <property type="entry name" value="RRM_1"/>
    <property type="match status" value="1"/>
</dbReference>
<keyword evidence="2 4" id="KW-0694">RNA-binding</keyword>
<sequence length="441" mass="47678">MSEEKKKSGFSTSVAPVGVLMNPLPLDQASKHARKVYIGNLPPSVTQEIIIAQFFNHTLSALLPNKPLGDSIIGTYINTTKRFAFIENRSIEETTFTLTLDGIMMEGYALKLRRPQDYNAALARQQLAVEMELKGGISALRGAACLSSNQARTSIVSTSVDDGPNKVFIGGLPHHMMEFEVKELLSTFGALKAFHLVKDREADRSKGYAFCEWRDPSVTDAACEQLNGTKVGDRYLNVRRAVGHSGRPPIDTTTGLPMLGPGDRPEAIADDPSGAAAAGGAAPGDAVTVAVPWSQLSLPRVALWLNGQTPAASRCLAVARANDKEHLSADQWARLVVHVKKTGNQVGFVRSCRFHAGEGGRVLAEFSTAVEAHAACDLLHQQAIEGTTLTAHPVPLPPDTQEASFARLKSDIDRSAAMTPDARLVYYQHEQKLRLQKLPQA</sequence>
<dbReference type="VEuPathDB" id="CryptoDB:GNI_164830"/>
<dbReference type="RefSeq" id="XP_011133161.1">
    <property type="nucleotide sequence ID" value="XM_011134859.1"/>
</dbReference>
<dbReference type="eggNOG" id="KOG0120">
    <property type="taxonomic scope" value="Eukaryota"/>
</dbReference>
<dbReference type="GeneID" id="22915703"/>
<evidence type="ECO:0000256" key="2">
    <source>
        <dbReference type="ARBA" id="ARBA00022884"/>
    </source>
</evidence>
<evidence type="ECO:0000313" key="8">
    <source>
        <dbReference type="Proteomes" id="UP000019763"/>
    </source>
</evidence>
<dbReference type="InterPro" id="IPR012677">
    <property type="entry name" value="Nucleotide-bd_a/b_plait_sf"/>
</dbReference>
<organism evidence="7 8">
    <name type="scientific">Gregarina niphandrodes</name>
    <name type="common">Septate eugregarine</name>
    <dbReference type="NCBI Taxonomy" id="110365"/>
    <lineage>
        <taxon>Eukaryota</taxon>
        <taxon>Sar</taxon>
        <taxon>Alveolata</taxon>
        <taxon>Apicomplexa</taxon>
        <taxon>Conoidasida</taxon>
        <taxon>Gregarinasina</taxon>
        <taxon>Eugregarinorida</taxon>
        <taxon>Gregarinidae</taxon>
        <taxon>Gregarina</taxon>
    </lineage>
</organism>
<reference evidence="7" key="1">
    <citation type="submission" date="2013-12" db="EMBL/GenBank/DDBJ databases">
        <authorList>
            <person name="Omoto C.K."/>
            <person name="Sibley D."/>
            <person name="Venepally P."/>
            <person name="Hadjithomas M."/>
            <person name="Karamycheva S."/>
            <person name="Brunk B."/>
            <person name="Roos D."/>
            <person name="Caler E."/>
            <person name="Lorenzi H."/>
        </authorList>
    </citation>
    <scope>NUCLEOTIDE SEQUENCE</scope>
</reference>
<dbReference type="Gene3D" id="3.30.70.330">
    <property type="match status" value="2"/>
</dbReference>
<keyword evidence="8" id="KW-1185">Reference proteome</keyword>
<feature type="domain" description="RRM" evidence="6">
    <location>
        <begin position="34"/>
        <end position="117"/>
    </location>
</feature>
<feature type="compositionally biased region" description="Low complexity" evidence="5">
    <location>
        <begin position="270"/>
        <end position="281"/>
    </location>
</feature>
<evidence type="ECO:0000259" key="6">
    <source>
        <dbReference type="PROSITE" id="PS50102"/>
    </source>
</evidence>
<dbReference type="InterPro" id="IPR035979">
    <property type="entry name" value="RBD_domain_sf"/>
</dbReference>
<evidence type="ECO:0000256" key="4">
    <source>
        <dbReference type="PROSITE-ProRule" id="PRU00176"/>
    </source>
</evidence>
<dbReference type="GO" id="GO:0006397">
    <property type="term" value="P:mRNA processing"/>
    <property type="evidence" value="ECO:0007669"/>
    <property type="project" value="UniProtKB-KW"/>
</dbReference>
<dbReference type="Proteomes" id="UP000019763">
    <property type="component" value="Unassembled WGS sequence"/>
</dbReference>
<accession>A0A023AY70</accession>
<dbReference type="InterPro" id="IPR000504">
    <property type="entry name" value="RRM_dom"/>
</dbReference>
<dbReference type="SUPFAM" id="SSF54928">
    <property type="entry name" value="RNA-binding domain, RBD"/>
    <property type="match status" value="2"/>
</dbReference>